<dbReference type="SUPFAM" id="SSF46689">
    <property type="entry name" value="Homeodomain-like"/>
    <property type="match status" value="2"/>
</dbReference>
<accession>A0AAQ3RAU3</accession>
<evidence type="ECO:0000313" key="5">
    <source>
        <dbReference type="EMBL" id="WPH01620.1"/>
    </source>
</evidence>
<proteinExistence type="predicted"/>
<feature type="compositionally biased region" description="Polar residues" evidence="2">
    <location>
        <begin position="155"/>
        <end position="179"/>
    </location>
</feature>
<sequence length="638" mass="69619">MTESSDGNLQNYLATSLDFINRPNPVEPQSNSGYGNSLFSADATYGYSPDERLNKRRKLVQLENLKHDSDNAGSIAGGQQSLSLPRLPVRHSTKRLRIPPTLSGLHHPPPDAGLLPSISVDKPNAPSTTVQKDRRRDVEANNSSLPLRSPGQREVATSSKADNGSQSTKPNPTVNNATTEPKRPKRNKWTKEETASLLQGVARFGIGSWTKILKCSDYQFDRRTANDLKDRFRVCCPDNYKNGKSSSTVVSSQSAPSLDDLERSRVRRDESSQDLQKRDEMSKAKSRQTERKTSSDLQSLGIYAPFIKAPRRSRHGYSAAEDAALLQGFKKHGNAWAVIRQDPEFDVLATRKATDLRDRMRTRYPDQYKKAGLAPRPDVFPKRPQRGCDELGTQGKDNNTSLEDTGHHIDLANINTKSNPSSQQSTSSTPSNPTSTAPSTMNTISAWTPAKNIVNSGGKIAKTYSSMPPTFLPHDVFFGHPFDMNDGLDEPLNEPSERIKLDRHILDWAGADGTSRHPPVLPFQQNGRDGRTSDINLGTGGIGFGGSSAGIDPLITLMKLPRPGNATHSESKNRTVQQGSAMLPSIASVTAGGRLGEDDDGQLELPSLVKVRGGTDAASTAVGGHSFALDDLLRQENE</sequence>
<dbReference type="Proteomes" id="UP001303373">
    <property type="component" value="Chromosome 6"/>
</dbReference>
<dbReference type="InterPro" id="IPR017930">
    <property type="entry name" value="Myb_dom"/>
</dbReference>
<protein>
    <submittedName>
        <fullName evidence="5">Uncharacterized protein</fullName>
    </submittedName>
</protein>
<feature type="region of interest" description="Disordered" evidence="2">
    <location>
        <begin position="371"/>
        <end position="442"/>
    </location>
</feature>
<dbReference type="PANTHER" id="PTHR46734:SF1">
    <property type="entry name" value="TELOMERIC REPEAT-BINDING FACTOR 1"/>
    <property type="match status" value="1"/>
</dbReference>
<dbReference type="InterPro" id="IPR052450">
    <property type="entry name" value="TRBD-Containing_Protein"/>
</dbReference>
<dbReference type="InterPro" id="IPR009057">
    <property type="entry name" value="Homeodomain-like_sf"/>
</dbReference>
<reference evidence="5 6" key="1">
    <citation type="submission" date="2023-11" db="EMBL/GenBank/DDBJ databases">
        <title>An acidophilic fungus is an integral part of prey digestion in a carnivorous sundew plant.</title>
        <authorList>
            <person name="Tsai I.J."/>
        </authorList>
    </citation>
    <scope>NUCLEOTIDE SEQUENCE [LARGE SCALE GENOMIC DNA]</scope>
    <source>
        <strain evidence="5">169a</strain>
    </source>
</reference>
<feature type="compositionally biased region" description="Low complexity" evidence="2">
    <location>
        <begin position="415"/>
        <end position="442"/>
    </location>
</feature>
<feature type="region of interest" description="Disordered" evidence="2">
    <location>
        <begin position="64"/>
        <end position="192"/>
    </location>
</feature>
<keyword evidence="1" id="KW-0539">Nucleus</keyword>
<dbReference type="SMART" id="SM00717">
    <property type="entry name" value="SANT"/>
    <property type="match status" value="2"/>
</dbReference>
<evidence type="ECO:0000313" key="6">
    <source>
        <dbReference type="Proteomes" id="UP001303373"/>
    </source>
</evidence>
<feature type="compositionally biased region" description="Basic residues" evidence="2">
    <location>
        <begin position="88"/>
        <end position="97"/>
    </location>
</feature>
<feature type="region of interest" description="Disordered" evidence="2">
    <location>
        <begin position="243"/>
        <end position="295"/>
    </location>
</feature>
<feature type="domain" description="HTH myb-type" evidence="4">
    <location>
        <begin position="185"/>
        <end position="240"/>
    </location>
</feature>
<name>A0AAQ3RAU3_9PEZI</name>
<dbReference type="InterPro" id="IPR001005">
    <property type="entry name" value="SANT/Myb"/>
</dbReference>
<dbReference type="PANTHER" id="PTHR46734">
    <property type="entry name" value="TELOMERIC REPEAT-BINDING FACTOR 1 TERF1"/>
    <property type="match status" value="1"/>
</dbReference>
<gene>
    <name evidence="5" type="ORF">R9X50_00446900</name>
</gene>
<dbReference type="EMBL" id="CP138585">
    <property type="protein sequence ID" value="WPH01620.1"/>
    <property type="molecule type" value="Genomic_DNA"/>
</dbReference>
<dbReference type="PROSITE" id="PS51294">
    <property type="entry name" value="HTH_MYB"/>
    <property type="match status" value="1"/>
</dbReference>
<dbReference type="PROSITE" id="PS50090">
    <property type="entry name" value="MYB_LIKE"/>
    <property type="match status" value="1"/>
</dbReference>
<organism evidence="5 6">
    <name type="scientific">Acrodontium crateriforme</name>
    <dbReference type="NCBI Taxonomy" id="150365"/>
    <lineage>
        <taxon>Eukaryota</taxon>
        <taxon>Fungi</taxon>
        <taxon>Dikarya</taxon>
        <taxon>Ascomycota</taxon>
        <taxon>Pezizomycotina</taxon>
        <taxon>Dothideomycetes</taxon>
        <taxon>Dothideomycetidae</taxon>
        <taxon>Mycosphaerellales</taxon>
        <taxon>Teratosphaeriaceae</taxon>
        <taxon>Acrodontium</taxon>
    </lineage>
</organism>
<dbReference type="CDD" id="cd11660">
    <property type="entry name" value="SANT_TRF"/>
    <property type="match status" value="1"/>
</dbReference>
<dbReference type="AlphaFoldDB" id="A0AAQ3RAU3"/>
<feature type="compositionally biased region" description="Basic and acidic residues" evidence="2">
    <location>
        <begin position="260"/>
        <end position="294"/>
    </location>
</feature>
<evidence type="ECO:0000256" key="2">
    <source>
        <dbReference type="SAM" id="MobiDB-lite"/>
    </source>
</evidence>
<feature type="domain" description="Myb-like" evidence="3">
    <location>
        <begin position="181"/>
        <end position="233"/>
    </location>
</feature>
<feature type="compositionally biased region" description="Low complexity" evidence="2">
    <location>
        <begin position="245"/>
        <end position="257"/>
    </location>
</feature>
<evidence type="ECO:0000259" key="3">
    <source>
        <dbReference type="PROSITE" id="PS50090"/>
    </source>
</evidence>
<evidence type="ECO:0000259" key="4">
    <source>
        <dbReference type="PROSITE" id="PS51294"/>
    </source>
</evidence>
<keyword evidence="6" id="KW-1185">Reference proteome</keyword>
<dbReference type="Pfam" id="PF00249">
    <property type="entry name" value="Myb_DNA-binding"/>
    <property type="match status" value="1"/>
</dbReference>
<evidence type="ECO:0000256" key="1">
    <source>
        <dbReference type="ARBA" id="ARBA00023242"/>
    </source>
</evidence>
<dbReference type="Gene3D" id="1.10.10.60">
    <property type="entry name" value="Homeodomain-like"/>
    <property type="match status" value="2"/>
</dbReference>